<evidence type="ECO:0000313" key="1">
    <source>
        <dbReference type="EMBL" id="KAJ6339857.1"/>
    </source>
</evidence>
<reference evidence="1" key="2">
    <citation type="journal article" date="2023" name="Int. J. Mol. Sci.">
        <title>De Novo Assembly and Annotation of 11 Diverse Shrub Willow (Salix) Genomes Reveals Novel Gene Organization in Sex-Linked Regions.</title>
        <authorList>
            <person name="Hyden B."/>
            <person name="Feng K."/>
            <person name="Yates T.B."/>
            <person name="Jawdy S."/>
            <person name="Cereghino C."/>
            <person name="Smart L.B."/>
            <person name="Muchero W."/>
        </authorList>
    </citation>
    <scope>NUCLEOTIDE SEQUENCE</scope>
    <source>
        <tissue evidence="1">Shoot tip</tissue>
    </source>
</reference>
<reference evidence="1" key="1">
    <citation type="submission" date="2022-10" db="EMBL/GenBank/DDBJ databases">
        <authorList>
            <person name="Hyden B.L."/>
            <person name="Feng K."/>
            <person name="Yates T."/>
            <person name="Jawdy S."/>
            <person name="Smart L.B."/>
            <person name="Muchero W."/>
        </authorList>
    </citation>
    <scope>NUCLEOTIDE SEQUENCE</scope>
    <source>
        <tissue evidence="1">Shoot tip</tissue>
    </source>
</reference>
<proteinExistence type="predicted"/>
<dbReference type="Proteomes" id="UP001141253">
    <property type="component" value="Chromosome 15W"/>
</dbReference>
<keyword evidence="2" id="KW-1185">Reference proteome</keyword>
<accession>A0ABQ9AIH4</accession>
<name>A0ABQ9AIH4_9ROSI</name>
<protein>
    <submittedName>
        <fullName evidence="1">Uncharacterized protein</fullName>
    </submittedName>
</protein>
<dbReference type="EMBL" id="JAPFFI010000020">
    <property type="protein sequence ID" value="KAJ6339857.1"/>
    <property type="molecule type" value="Genomic_DNA"/>
</dbReference>
<evidence type="ECO:0000313" key="2">
    <source>
        <dbReference type="Proteomes" id="UP001141253"/>
    </source>
</evidence>
<organism evidence="1 2">
    <name type="scientific">Salix suchowensis</name>
    <dbReference type="NCBI Taxonomy" id="1278906"/>
    <lineage>
        <taxon>Eukaryota</taxon>
        <taxon>Viridiplantae</taxon>
        <taxon>Streptophyta</taxon>
        <taxon>Embryophyta</taxon>
        <taxon>Tracheophyta</taxon>
        <taxon>Spermatophyta</taxon>
        <taxon>Magnoliopsida</taxon>
        <taxon>eudicotyledons</taxon>
        <taxon>Gunneridae</taxon>
        <taxon>Pentapetalae</taxon>
        <taxon>rosids</taxon>
        <taxon>fabids</taxon>
        <taxon>Malpighiales</taxon>
        <taxon>Salicaceae</taxon>
        <taxon>Saliceae</taxon>
        <taxon>Salix</taxon>
    </lineage>
</organism>
<sequence length="52" mass="6227">MNTQHIFNRFYHPPSRHVRAPLMIKETKIIPQKGKPFSKLRNSNRLKLKMPT</sequence>
<gene>
    <name evidence="1" type="ORF">OIU77_007742</name>
</gene>
<comment type="caution">
    <text evidence="1">The sequence shown here is derived from an EMBL/GenBank/DDBJ whole genome shotgun (WGS) entry which is preliminary data.</text>
</comment>